<keyword evidence="5" id="KW-0503">Monooxygenase</keyword>
<dbReference type="STRING" id="1314785.A0A165EQV9"/>
<name>A0A165EQV9_9APHY</name>
<dbReference type="GeneID" id="63823390"/>
<dbReference type="InterPro" id="IPR002938">
    <property type="entry name" value="FAD-bd"/>
</dbReference>
<protein>
    <submittedName>
        <fullName evidence="8">FAD/NAD(P)-binding domain-containing protein</fullName>
    </submittedName>
</protein>
<reference evidence="8 9" key="1">
    <citation type="journal article" date="2016" name="Mol. Biol. Evol.">
        <title>Comparative Genomics of Early-Diverging Mushroom-Forming Fungi Provides Insights into the Origins of Lignocellulose Decay Capabilities.</title>
        <authorList>
            <person name="Nagy L.G."/>
            <person name="Riley R."/>
            <person name="Tritt A."/>
            <person name="Adam C."/>
            <person name="Daum C."/>
            <person name="Floudas D."/>
            <person name="Sun H."/>
            <person name="Yadav J.S."/>
            <person name="Pangilinan J."/>
            <person name="Larsson K.H."/>
            <person name="Matsuura K."/>
            <person name="Barry K."/>
            <person name="Labutti K."/>
            <person name="Kuo R."/>
            <person name="Ohm R.A."/>
            <person name="Bhattacharya S.S."/>
            <person name="Shirouzu T."/>
            <person name="Yoshinaga Y."/>
            <person name="Martin F.M."/>
            <person name="Grigoriev I.V."/>
            <person name="Hibbett D.S."/>
        </authorList>
    </citation>
    <scope>NUCLEOTIDE SEQUENCE [LARGE SCALE GENOMIC DNA]</scope>
    <source>
        <strain evidence="8 9">93-53</strain>
    </source>
</reference>
<keyword evidence="6" id="KW-0812">Transmembrane</keyword>
<keyword evidence="6" id="KW-1133">Transmembrane helix</keyword>
<sequence length="463" mass="50958">MAGSSTDAPLNLDFLIVGGGVAGLSVAYVLAEAGHRVRLFEKRGVGIPAGGLRIPPNLSKILSRWVGPEELARTSVPCVGTPFRNLETGEDVGFLHWRPDVMRETGGDFLLMHHEDLHRMLHKLAKSAGVRIDCGTSVVAVHQGTGNSPSPSVSLSTGEQVTADIVIGADGPRSLVRNVVVGDADDAQPDFLTVYTTTIPGSEMRKDPELLKLLESDEWPIWMGSHRSVCAHPVRAKQDYAMHIYSHTGDSSCTGEDETWEEEVPVSSISFDDHAPIVKKLLGLAPFLLRTRLKKRSHEIEDWADETGRIVLIGEAAHPWQPGGTHGPSIAVEDAVVFGSLFCRLSTWEQVPSFLSAYQELRQNRCNEVKKSDLSNAVMVAMPPGPERDARDADMRKKNADEWDEGTMKRNFEEMAWVFGYVAQDDADEWWVNWGRLSDSVRGSFDVKHLSVALDMKTVESKA</sequence>
<gene>
    <name evidence="8" type="ORF">LAESUDRAFT_698925</name>
</gene>
<evidence type="ECO:0000259" key="7">
    <source>
        <dbReference type="Pfam" id="PF01494"/>
    </source>
</evidence>
<dbReference type="PANTHER" id="PTHR13789:SF147">
    <property type="entry name" value="PUTATIVE (AFU_ORTHOLOGUE AFUA_2G01950)-RELATED"/>
    <property type="match status" value="1"/>
</dbReference>
<proteinExistence type="inferred from homology"/>
<comment type="similarity">
    <text evidence="1">Belongs to the paxM FAD-dependent monooxygenase family.</text>
</comment>
<evidence type="ECO:0000256" key="6">
    <source>
        <dbReference type="SAM" id="Phobius"/>
    </source>
</evidence>
<dbReference type="GO" id="GO:0071949">
    <property type="term" value="F:FAD binding"/>
    <property type="evidence" value="ECO:0007669"/>
    <property type="project" value="InterPro"/>
</dbReference>
<keyword evidence="4" id="KW-0560">Oxidoreductase</keyword>
<keyword evidence="3" id="KW-0274">FAD</keyword>
<dbReference type="Gene3D" id="3.50.50.60">
    <property type="entry name" value="FAD/NAD(P)-binding domain"/>
    <property type="match status" value="1"/>
</dbReference>
<keyword evidence="9" id="KW-1185">Reference proteome</keyword>
<feature type="domain" description="FAD-binding" evidence="7">
    <location>
        <begin position="13"/>
        <end position="369"/>
    </location>
</feature>
<evidence type="ECO:0000256" key="3">
    <source>
        <dbReference type="ARBA" id="ARBA00022827"/>
    </source>
</evidence>
<keyword evidence="2" id="KW-0285">Flavoprotein</keyword>
<dbReference type="PANTHER" id="PTHR13789">
    <property type="entry name" value="MONOOXYGENASE"/>
    <property type="match status" value="1"/>
</dbReference>
<dbReference type="AlphaFoldDB" id="A0A165EQV9"/>
<keyword evidence="6" id="KW-0472">Membrane</keyword>
<dbReference type="Pfam" id="PF01494">
    <property type="entry name" value="FAD_binding_3"/>
    <property type="match status" value="1"/>
</dbReference>
<evidence type="ECO:0000256" key="1">
    <source>
        <dbReference type="ARBA" id="ARBA00007992"/>
    </source>
</evidence>
<dbReference type="InterPro" id="IPR050493">
    <property type="entry name" value="FAD-dep_Monooxygenase_BioMet"/>
</dbReference>
<evidence type="ECO:0000256" key="2">
    <source>
        <dbReference type="ARBA" id="ARBA00022630"/>
    </source>
</evidence>
<evidence type="ECO:0000256" key="4">
    <source>
        <dbReference type="ARBA" id="ARBA00023002"/>
    </source>
</evidence>
<evidence type="ECO:0000256" key="5">
    <source>
        <dbReference type="ARBA" id="ARBA00023033"/>
    </source>
</evidence>
<dbReference type="GO" id="GO:0004497">
    <property type="term" value="F:monooxygenase activity"/>
    <property type="evidence" value="ECO:0007669"/>
    <property type="project" value="UniProtKB-KW"/>
</dbReference>
<evidence type="ECO:0000313" key="8">
    <source>
        <dbReference type="EMBL" id="KZT07570.1"/>
    </source>
</evidence>
<dbReference type="SUPFAM" id="SSF51905">
    <property type="entry name" value="FAD/NAD(P)-binding domain"/>
    <property type="match status" value="1"/>
</dbReference>
<organism evidence="8 9">
    <name type="scientific">Laetiporus sulphureus 93-53</name>
    <dbReference type="NCBI Taxonomy" id="1314785"/>
    <lineage>
        <taxon>Eukaryota</taxon>
        <taxon>Fungi</taxon>
        <taxon>Dikarya</taxon>
        <taxon>Basidiomycota</taxon>
        <taxon>Agaricomycotina</taxon>
        <taxon>Agaricomycetes</taxon>
        <taxon>Polyporales</taxon>
        <taxon>Laetiporus</taxon>
    </lineage>
</organism>
<accession>A0A165EQV9</accession>
<dbReference type="EMBL" id="KV427619">
    <property type="protein sequence ID" value="KZT07570.1"/>
    <property type="molecule type" value="Genomic_DNA"/>
</dbReference>
<dbReference type="Proteomes" id="UP000076871">
    <property type="component" value="Unassembled WGS sequence"/>
</dbReference>
<feature type="transmembrane region" description="Helical" evidence="6">
    <location>
        <begin position="12"/>
        <end position="31"/>
    </location>
</feature>
<dbReference type="OrthoDB" id="5428495at2759"/>
<dbReference type="RefSeq" id="XP_040765310.1">
    <property type="nucleotide sequence ID" value="XM_040906361.1"/>
</dbReference>
<evidence type="ECO:0000313" key="9">
    <source>
        <dbReference type="Proteomes" id="UP000076871"/>
    </source>
</evidence>
<dbReference type="PRINTS" id="PR00420">
    <property type="entry name" value="RNGMNOXGNASE"/>
</dbReference>
<dbReference type="InterPro" id="IPR036188">
    <property type="entry name" value="FAD/NAD-bd_sf"/>
</dbReference>
<dbReference type="InParanoid" id="A0A165EQV9"/>